<name>A0ABR4I223_9EURO</name>
<dbReference type="EMBL" id="JBFXLS010000061">
    <property type="protein sequence ID" value="KAL2821800.1"/>
    <property type="molecule type" value="Genomic_DNA"/>
</dbReference>
<organism evidence="1 2">
    <name type="scientific">Aspergillus cavernicola</name>
    <dbReference type="NCBI Taxonomy" id="176166"/>
    <lineage>
        <taxon>Eukaryota</taxon>
        <taxon>Fungi</taxon>
        <taxon>Dikarya</taxon>
        <taxon>Ascomycota</taxon>
        <taxon>Pezizomycotina</taxon>
        <taxon>Eurotiomycetes</taxon>
        <taxon>Eurotiomycetidae</taxon>
        <taxon>Eurotiales</taxon>
        <taxon>Aspergillaceae</taxon>
        <taxon>Aspergillus</taxon>
        <taxon>Aspergillus subgen. Nidulantes</taxon>
    </lineage>
</organism>
<evidence type="ECO:0000313" key="1">
    <source>
        <dbReference type="EMBL" id="KAL2821800.1"/>
    </source>
</evidence>
<evidence type="ECO:0000313" key="2">
    <source>
        <dbReference type="Proteomes" id="UP001610335"/>
    </source>
</evidence>
<keyword evidence="2" id="KW-1185">Reference proteome</keyword>
<accession>A0ABR4I223</accession>
<comment type="caution">
    <text evidence="1">The sequence shown here is derived from an EMBL/GenBank/DDBJ whole genome shotgun (WGS) entry which is preliminary data.</text>
</comment>
<protein>
    <recommendedName>
        <fullName evidence="3">Secreted protein</fullName>
    </recommendedName>
</protein>
<gene>
    <name evidence="1" type="ORF">BDW59DRAFT_149810</name>
</gene>
<proteinExistence type="predicted"/>
<reference evidence="1 2" key="1">
    <citation type="submission" date="2024-07" db="EMBL/GenBank/DDBJ databases">
        <title>Section-level genome sequencing and comparative genomics of Aspergillus sections Usti and Cavernicolus.</title>
        <authorList>
            <consortium name="Lawrence Berkeley National Laboratory"/>
            <person name="Nybo J.L."/>
            <person name="Vesth T.C."/>
            <person name="Theobald S."/>
            <person name="Frisvad J.C."/>
            <person name="Larsen T.O."/>
            <person name="Kjaerboelling I."/>
            <person name="Rothschild-Mancinelli K."/>
            <person name="Lyhne E.K."/>
            <person name="Kogle M.E."/>
            <person name="Barry K."/>
            <person name="Clum A."/>
            <person name="Na H."/>
            <person name="Ledsgaard L."/>
            <person name="Lin J."/>
            <person name="Lipzen A."/>
            <person name="Kuo A."/>
            <person name="Riley R."/>
            <person name="Mondo S."/>
            <person name="LaButti K."/>
            <person name="Haridas S."/>
            <person name="Pangalinan J."/>
            <person name="Salamov A.A."/>
            <person name="Simmons B.A."/>
            <person name="Magnuson J.K."/>
            <person name="Chen J."/>
            <person name="Drula E."/>
            <person name="Henrissat B."/>
            <person name="Wiebenga A."/>
            <person name="Lubbers R.J."/>
            <person name="Gomes A.C."/>
            <person name="Makela M.R."/>
            <person name="Stajich J."/>
            <person name="Grigoriev I.V."/>
            <person name="Mortensen U.H."/>
            <person name="De vries R.P."/>
            <person name="Baker S.E."/>
            <person name="Andersen M.R."/>
        </authorList>
    </citation>
    <scope>NUCLEOTIDE SEQUENCE [LARGE SCALE GENOMIC DNA]</scope>
    <source>
        <strain evidence="1 2">CBS 600.67</strain>
    </source>
</reference>
<evidence type="ECO:0008006" key="3">
    <source>
        <dbReference type="Google" id="ProtNLM"/>
    </source>
</evidence>
<sequence length="86" mass="9601">MELWVGSTTSYVLLIILGRTTFTDCLGLVPMMIQCGMDHARAIATPRAIITIEKERTTGASWSSRPWTRMAIVIWLTSSETGRLKT</sequence>
<dbReference type="Proteomes" id="UP001610335">
    <property type="component" value="Unassembled WGS sequence"/>
</dbReference>